<dbReference type="InterPro" id="IPR005183">
    <property type="entry name" value="DUF305_CopM-like"/>
</dbReference>
<dbReference type="PROSITE" id="PS51257">
    <property type="entry name" value="PROKAR_LIPOPROTEIN"/>
    <property type="match status" value="1"/>
</dbReference>
<accession>A0A381UMD0</accession>
<organism evidence="2">
    <name type="scientific">marine metagenome</name>
    <dbReference type="NCBI Taxonomy" id="408172"/>
    <lineage>
        <taxon>unclassified sequences</taxon>
        <taxon>metagenomes</taxon>
        <taxon>ecological metagenomes</taxon>
    </lineage>
</organism>
<feature type="domain" description="DUF305" evidence="1">
    <location>
        <begin position="60"/>
        <end position="216"/>
    </location>
</feature>
<dbReference type="AlphaFoldDB" id="A0A381UMD0"/>
<gene>
    <name evidence="2" type="ORF">METZ01_LOCUS82156</name>
</gene>
<reference evidence="2" key="1">
    <citation type="submission" date="2018-05" db="EMBL/GenBank/DDBJ databases">
        <authorList>
            <person name="Lanie J.A."/>
            <person name="Ng W.-L."/>
            <person name="Kazmierczak K.M."/>
            <person name="Andrzejewski T.M."/>
            <person name="Davidsen T.M."/>
            <person name="Wayne K.J."/>
            <person name="Tettelin H."/>
            <person name="Glass J.I."/>
            <person name="Rusch D."/>
            <person name="Podicherti R."/>
            <person name="Tsui H.-C.T."/>
            <person name="Winkler M.E."/>
        </authorList>
    </citation>
    <scope>NUCLEOTIDE SEQUENCE</scope>
</reference>
<dbReference type="EMBL" id="UINC01006733">
    <property type="protein sequence ID" value="SVA29302.1"/>
    <property type="molecule type" value="Genomic_DNA"/>
</dbReference>
<dbReference type="PANTHER" id="PTHR36933:SF1">
    <property type="entry name" value="SLL0788 PROTEIN"/>
    <property type="match status" value="1"/>
</dbReference>
<protein>
    <recommendedName>
        <fullName evidence="1">DUF305 domain-containing protein</fullName>
    </recommendedName>
</protein>
<evidence type="ECO:0000313" key="2">
    <source>
        <dbReference type="EMBL" id="SVA29302.1"/>
    </source>
</evidence>
<sequence length="219" mass="23631">MRASHTGWTLATLLAVVTSSACTGAGYAMAPSPDAASTAELEALYRARSDSARMNFTEADVRFMTGMISHHAQALEMASLAPTHDVGTSVGTLTARTINAQQDEIVAMQQWLRDRGQPVPEVHADGIDSTVRVPDGGMLMPGMLTPQQMRDLDAARGSDFDRLFLTYMIQHHGGAVTMVHDLFGTDGAALDEAVFKIASDIQADQTSEIARMKRMLEAY</sequence>
<dbReference type="InterPro" id="IPR012347">
    <property type="entry name" value="Ferritin-like"/>
</dbReference>
<name>A0A381UMD0_9ZZZZ</name>
<dbReference type="Pfam" id="PF03713">
    <property type="entry name" value="DUF305"/>
    <property type="match status" value="1"/>
</dbReference>
<proteinExistence type="predicted"/>
<evidence type="ECO:0000259" key="1">
    <source>
        <dbReference type="Pfam" id="PF03713"/>
    </source>
</evidence>
<dbReference type="Gene3D" id="1.20.1260.10">
    <property type="match status" value="1"/>
</dbReference>
<dbReference type="PANTHER" id="PTHR36933">
    <property type="entry name" value="SLL0788 PROTEIN"/>
    <property type="match status" value="1"/>
</dbReference>